<protein>
    <submittedName>
        <fullName evidence="3">Alpha/beta hydrolase</fullName>
    </submittedName>
</protein>
<evidence type="ECO:0000259" key="2">
    <source>
        <dbReference type="Pfam" id="PF00561"/>
    </source>
</evidence>
<dbReference type="EMBL" id="CP133148">
    <property type="protein sequence ID" value="WVT02025.1"/>
    <property type="molecule type" value="Genomic_DNA"/>
</dbReference>
<dbReference type="RefSeq" id="WP_331371313.1">
    <property type="nucleotide sequence ID" value="NZ_CP133148.1"/>
</dbReference>
<keyword evidence="1 3" id="KW-0378">Hydrolase</keyword>
<gene>
    <name evidence="3" type="ORF">RB548_10760</name>
</gene>
<dbReference type="Proteomes" id="UP001432360">
    <property type="component" value="Chromosome"/>
</dbReference>
<dbReference type="PANTHER" id="PTHR43329">
    <property type="entry name" value="EPOXIDE HYDROLASE"/>
    <property type="match status" value="1"/>
</dbReference>
<accession>A0ABZ2B6I7</accession>
<keyword evidence="4" id="KW-1185">Reference proteome</keyword>
<evidence type="ECO:0000313" key="4">
    <source>
        <dbReference type="Proteomes" id="UP001432360"/>
    </source>
</evidence>
<proteinExistence type="predicted"/>
<dbReference type="InterPro" id="IPR000073">
    <property type="entry name" value="AB_hydrolase_1"/>
</dbReference>
<dbReference type="SUPFAM" id="SSF53474">
    <property type="entry name" value="alpha/beta-Hydrolases"/>
    <property type="match status" value="1"/>
</dbReference>
<dbReference type="Gene3D" id="3.40.50.1820">
    <property type="entry name" value="alpha/beta hydrolase"/>
    <property type="match status" value="1"/>
</dbReference>
<dbReference type="InterPro" id="IPR000639">
    <property type="entry name" value="Epox_hydrolase-like"/>
</dbReference>
<organism evidence="3 4">
    <name type="scientific">Sinorhizobium chiapasense</name>
    <dbReference type="NCBI Taxonomy" id="501572"/>
    <lineage>
        <taxon>Bacteria</taxon>
        <taxon>Pseudomonadati</taxon>
        <taxon>Pseudomonadota</taxon>
        <taxon>Alphaproteobacteria</taxon>
        <taxon>Hyphomicrobiales</taxon>
        <taxon>Rhizobiaceae</taxon>
        <taxon>Sinorhizobium/Ensifer group</taxon>
        <taxon>Sinorhizobium</taxon>
    </lineage>
</organism>
<dbReference type="Pfam" id="PF00561">
    <property type="entry name" value="Abhydrolase_1"/>
    <property type="match status" value="1"/>
</dbReference>
<sequence>MNLDRRHRSSNSTIDITAARSRDAVPPFFPGFRTLDMDAGGVRFAGVIGGAGPPLLLLHGFPETHIAWRKVGPMLARHHTLVIPDLPGYGASRPHATFPRWTKRRVGEALVALMRALGHSRFALAGHDRGARAGYRLVLDHPGIVTRFASLTVIPTLDAMLAVDYRYAQKRYHWFLLGQEADLPERLLAAAPNEFIDRALASMNAESSRVIEAAAREAYRAAFRDPAVRHAICEDYRAALAEDLAHDQADRAAGRKLDCPVLVLWPHSQEKPGRLHAAEIWRLWADDVTGVATSGGHLQPEDCPDEITAALVPFFAASR</sequence>
<feature type="domain" description="AB hydrolase-1" evidence="2">
    <location>
        <begin position="53"/>
        <end position="265"/>
    </location>
</feature>
<name>A0ABZ2B6I7_9HYPH</name>
<evidence type="ECO:0000256" key="1">
    <source>
        <dbReference type="ARBA" id="ARBA00022801"/>
    </source>
</evidence>
<dbReference type="PRINTS" id="PR00412">
    <property type="entry name" value="EPOXHYDRLASE"/>
</dbReference>
<reference evidence="3" key="1">
    <citation type="submission" date="2023-08" db="EMBL/GenBank/DDBJ databases">
        <title>Complete genome sequence of Sinorhizobium chiapanecum ITTG S70 isolated from Acaciella angustissima nodules in Chiapas-Mexico.</title>
        <authorList>
            <person name="Rincon-Rosales R."/>
            <person name="Rogel M.A."/>
            <person name="Rincon-Medina C.I."/>
            <person name="Guerrero G."/>
            <person name="Manzano-Gomez L.A."/>
            <person name="Lopez-Lopez A."/>
            <person name="Rincon Molina F.A."/>
            <person name="Martinez-Romero E."/>
        </authorList>
    </citation>
    <scope>NUCLEOTIDE SEQUENCE</scope>
    <source>
        <strain evidence="3">ITTG S70</strain>
    </source>
</reference>
<evidence type="ECO:0000313" key="3">
    <source>
        <dbReference type="EMBL" id="WVT02025.1"/>
    </source>
</evidence>
<dbReference type="GO" id="GO:0016787">
    <property type="term" value="F:hydrolase activity"/>
    <property type="evidence" value="ECO:0007669"/>
    <property type="project" value="UniProtKB-KW"/>
</dbReference>
<dbReference type="InterPro" id="IPR029058">
    <property type="entry name" value="AB_hydrolase_fold"/>
</dbReference>